<reference evidence="1 2" key="1">
    <citation type="journal article" date="2024" name="BMC Genomics">
        <title>Genome assembly of redclaw crayfish (Cherax quadricarinatus) provides insights into its immune adaptation and hypoxia tolerance.</title>
        <authorList>
            <person name="Liu Z."/>
            <person name="Zheng J."/>
            <person name="Li H."/>
            <person name="Fang K."/>
            <person name="Wang S."/>
            <person name="He J."/>
            <person name="Zhou D."/>
            <person name="Weng S."/>
            <person name="Chi M."/>
            <person name="Gu Z."/>
            <person name="He J."/>
            <person name="Li F."/>
            <person name="Wang M."/>
        </authorList>
    </citation>
    <scope>NUCLEOTIDE SEQUENCE [LARGE SCALE GENOMIC DNA]</scope>
    <source>
        <strain evidence="1">ZL_2023a</strain>
    </source>
</reference>
<evidence type="ECO:0000313" key="2">
    <source>
        <dbReference type="Proteomes" id="UP001445076"/>
    </source>
</evidence>
<proteinExistence type="predicted"/>
<gene>
    <name evidence="1" type="ORF">OTU49_016934</name>
</gene>
<comment type="caution">
    <text evidence="1">The sequence shown here is derived from an EMBL/GenBank/DDBJ whole genome shotgun (WGS) entry which is preliminary data.</text>
</comment>
<sequence length="185" mass="21023">MEDGLPPQSGILKGCTTRTDVRRTFQYNFWSENPSFVAWHVVEEREGITKQIKSLIHVSRPFLSGLDIAERRNLLEPFKSLLGRDCKGNLICGLYLPLRVQHTTVTFFYKVEGSMRHFKQPLSYFLDDVRKDEIEEAVGTVAAGVGRGVCDLRSTLVTLARLMHDEGLVKQVLELNSAIEEINQE</sequence>
<accession>A0AAW0YSY2</accession>
<organism evidence="1 2">
    <name type="scientific">Cherax quadricarinatus</name>
    <name type="common">Australian red claw crayfish</name>
    <dbReference type="NCBI Taxonomy" id="27406"/>
    <lineage>
        <taxon>Eukaryota</taxon>
        <taxon>Metazoa</taxon>
        <taxon>Ecdysozoa</taxon>
        <taxon>Arthropoda</taxon>
        <taxon>Crustacea</taxon>
        <taxon>Multicrustacea</taxon>
        <taxon>Malacostraca</taxon>
        <taxon>Eumalacostraca</taxon>
        <taxon>Eucarida</taxon>
        <taxon>Decapoda</taxon>
        <taxon>Pleocyemata</taxon>
        <taxon>Astacidea</taxon>
        <taxon>Parastacoidea</taxon>
        <taxon>Parastacidae</taxon>
        <taxon>Cherax</taxon>
    </lineage>
</organism>
<dbReference type="EMBL" id="JARKIK010000001">
    <property type="protein sequence ID" value="KAK8754630.1"/>
    <property type="molecule type" value="Genomic_DNA"/>
</dbReference>
<dbReference type="AlphaFoldDB" id="A0AAW0YSY2"/>
<protein>
    <submittedName>
        <fullName evidence="1">Uncharacterized protein</fullName>
    </submittedName>
</protein>
<evidence type="ECO:0000313" key="1">
    <source>
        <dbReference type="EMBL" id="KAK8754630.1"/>
    </source>
</evidence>
<dbReference type="Proteomes" id="UP001445076">
    <property type="component" value="Unassembled WGS sequence"/>
</dbReference>
<keyword evidence="2" id="KW-1185">Reference proteome</keyword>
<name>A0AAW0YSY2_CHEQU</name>